<evidence type="ECO:0000313" key="3">
    <source>
        <dbReference type="Proteomes" id="UP000887159"/>
    </source>
</evidence>
<dbReference type="PROSITE" id="PS50879">
    <property type="entry name" value="RNASE_H_1"/>
    <property type="match status" value="1"/>
</dbReference>
<dbReference type="AlphaFoldDB" id="A0A8X6RZA1"/>
<dbReference type="Pfam" id="PF00075">
    <property type="entry name" value="RNase_H"/>
    <property type="match status" value="1"/>
</dbReference>
<dbReference type="CDD" id="cd09276">
    <property type="entry name" value="Rnase_HI_RT_non_LTR"/>
    <property type="match status" value="1"/>
</dbReference>
<organism evidence="2 3">
    <name type="scientific">Trichonephila clavipes</name>
    <name type="common">Golden silk orbweaver</name>
    <name type="synonym">Nephila clavipes</name>
    <dbReference type="NCBI Taxonomy" id="2585209"/>
    <lineage>
        <taxon>Eukaryota</taxon>
        <taxon>Metazoa</taxon>
        <taxon>Ecdysozoa</taxon>
        <taxon>Arthropoda</taxon>
        <taxon>Chelicerata</taxon>
        <taxon>Arachnida</taxon>
        <taxon>Araneae</taxon>
        <taxon>Araneomorphae</taxon>
        <taxon>Entelegynae</taxon>
        <taxon>Araneoidea</taxon>
        <taxon>Nephilidae</taxon>
        <taxon>Trichonephila</taxon>
    </lineage>
</organism>
<dbReference type="GO" id="GO:0003676">
    <property type="term" value="F:nucleic acid binding"/>
    <property type="evidence" value="ECO:0007669"/>
    <property type="project" value="InterPro"/>
</dbReference>
<proteinExistence type="predicted"/>
<sequence length="176" mass="19523">MSDHPELLKQMALEVIDGIPLDAAKIYTDGSKGETNTTGSGVLIELPGRVIKFQRRNAYHASVFRTELKAIMCGLSFINNIRDLAVSEIWILTDSRSSIQHLSNWPSIGDSTSRSILHLFQQLSDRYPIHLQWVPSHVGLLGNEVADDLAKAATSNPVDPENHMVLTSTEIYSRAK</sequence>
<reference evidence="2" key="1">
    <citation type="submission" date="2020-08" db="EMBL/GenBank/DDBJ databases">
        <title>Multicomponent nature underlies the extraordinary mechanical properties of spider dragline silk.</title>
        <authorList>
            <person name="Kono N."/>
            <person name="Nakamura H."/>
            <person name="Mori M."/>
            <person name="Yoshida Y."/>
            <person name="Ohtoshi R."/>
            <person name="Malay A.D."/>
            <person name="Moran D.A.P."/>
            <person name="Tomita M."/>
            <person name="Numata K."/>
            <person name="Arakawa K."/>
        </authorList>
    </citation>
    <scope>NUCLEOTIDE SEQUENCE</scope>
</reference>
<comment type="caution">
    <text evidence="2">The sequence shown here is derived from an EMBL/GenBank/DDBJ whole genome shotgun (WGS) entry which is preliminary data.</text>
</comment>
<evidence type="ECO:0000259" key="1">
    <source>
        <dbReference type="PROSITE" id="PS50879"/>
    </source>
</evidence>
<name>A0A8X6RZA1_TRICX</name>
<dbReference type="PANTHER" id="PTHR47723:SF24">
    <property type="entry name" value="RNASE H TYPE-1 DOMAIN-CONTAINING PROTEIN"/>
    <property type="match status" value="1"/>
</dbReference>
<gene>
    <name evidence="2" type="primary">AVEN_248391_1</name>
    <name evidence="2" type="ORF">TNCV_1197081</name>
</gene>
<dbReference type="GO" id="GO:0004523">
    <property type="term" value="F:RNA-DNA hybrid ribonuclease activity"/>
    <property type="evidence" value="ECO:0007669"/>
    <property type="project" value="InterPro"/>
</dbReference>
<dbReference type="EMBL" id="BMAU01021243">
    <property type="protein sequence ID" value="GFY03929.1"/>
    <property type="molecule type" value="Genomic_DNA"/>
</dbReference>
<dbReference type="Proteomes" id="UP000887159">
    <property type="component" value="Unassembled WGS sequence"/>
</dbReference>
<keyword evidence="3" id="KW-1185">Reference proteome</keyword>
<dbReference type="SUPFAM" id="SSF53098">
    <property type="entry name" value="Ribonuclease H-like"/>
    <property type="match status" value="1"/>
</dbReference>
<evidence type="ECO:0000313" key="2">
    <source>
        <dbReference type="EMBL" id="GFY03929.1"/>
    </source>
</evidence>
<dbReference type="InterPro" id="IPR002156">
    <property type="entry name" value="RNaseH_domain"/>
</dbReference>
<dbReference type="Gene3D" id="3.30.420.10">
    <property type="entry name" value="Ribonuclease H-like superfamily/Ribonuclease H"/>
    <property type="match status" value="1"/>
</dbReference>
<feature type="domain" description="RNase H type-1" evidence="1">
    <location>
        <begin position="20"/>
        <end position="155"/>
    </location>
</feature>
<protein>
    <submittedName>
        <fullName evidence="2">RNase H domain-containing protein</fullName>
    </submittedName>
</protein>
<dbReference type="PANTHER" id="PTHR47723">
    <property type="entry name" value="OS05G0353850 PROTEIN"/>
    <property type="match status" value="1"/>
</dbReference>
<dbReference type="InterPro" id="IPR053151">
    <property type="entry name" value="RNase_H-like"/>
</dbReference>
<accession>A0A8X6RZA1</accession>
<dbReference type="InterPro" id="IPR036397">
    <property type="entry name" value="RNaseH_sf"/>
</dbReference>
<dbReference type="InterPro" id="IPR012337">
    <property type="entry name" value="RNaseH-like_sf"/>
</dbReference>